<feature type="transmembrane region" description="Helical" evidence="2">
    <location>
        <begin position="162"/>
        <end position="182"/>
    </location>
</feature>
<evidence type="ECO:0000256" key="2">
    <source>
        <dbReference type="SAM" id="Phobius"/>
    </source>
</evidence>
<feature type="transmembrane region" description="Helical" evidence="2">
    <location>
        <begin position="254"/>
        <end position="275"/>
    </location>
</feature>
<comment type="caution">
    <text evidence="3">The sequence shown here is derived from an EMBL/GenBank/DDBJ whole genome shotgun (WGS) entry which is preliminary data.</text>
</comment>
<evidence type="ECO:0000313" key="4">
    <source>
        <dbReference type="Proteomes" id="UP000186705"/>
    </source>
</evidence>
<keyword evidence="1" id="KW-0813">Transport</keyword>
<dbReference type="EMBL" id="MPKA01000062">
    <property type="protein sequence ID" value="OLU46632.1"/>
    <property type="molecule type" value="Genomic_DNA"/>
</dbReference>
<dbReference type="AlphaFoldDB" id="A0A1U7NMW8"/>
<keyword evidence="2" id="KW-0472">Membrane</keyword>
<protein>
    <recommendedName>
        <fullName evidence="5">Transporter</fullName>
    </recommendedName>
</protein>
<feature type="transmembrane region" description="Helical" evidence="2">
    <location>
        <begin position="121"/>
        <end position="141"/>
    </location>
</feature>
<dbReference type="Proteomes" id="UP000186705">
    <property type="component" value="Unassembled WGS sequence"/>
</dbReference>
<feature type="transmembrane region" description="Helical" evidence="2">
    <location>
        <begin position="6"/>
        <end position="21"/>
    </location>
</feature>
<evidence type="ECO:0008006" key="5">
    <source>
        <dbReference type="Google" id="ProtNLM"/>
    </source>
</evidence>
<accession>A0A1U7NMW8</accession>
<dbReference type="PANTHER" id="PTHR36838:SF3">
    <property type="entry name" value="TRANSPORTER AUXIN EFFLUX CARRIER EC FAMILY"/>
    <property type="match status" value="1"/>
</dbReference>
<proteinExistence type="predicted"/>
<keyword evidence="2" id="KW-0812">Transmembrane</keyword>
<evidence type="ECO:0000256" key="1">
    <source>
        <dbReference type="ARBA" id="ARBA00022448"/>
    </source>
</evidence>
<organism evidence="3 4">
    <name type="scientific">Dubosiella newyorkensis</name>
    <dbReference type="NCBI Taxonomy" id="1862672"/>
    <lineage>
        <taxon>Bacteria</taxon>
        <taxon>Bacillati</taxon>
        <taxon>Bacillota</taxon>
        <taxon>Erysipelotrichia</taxon>
        <taxon>Erysipelotrichales</taxon>
        <taxon>Erysipelotrichaceae</taxon>
        <taxon>Dubosiella</taxon>
    </lineage>
</organism>
<feature type="transmembrane region" description="Helical" evidence="2">
    <location>
        <begin position="33"/>
        <end position="53"/>
    </location>
</feature>
<feature type="transmembrane region" description="Helical" evidence="2">
    <location>
        <begin position="59"/>
        <end position="81"/>
    </location>
</feature>
<feature type="transmembrane region" description="Helical" evidence="2">
    <location>
        <begin position="287"/>
        <end position="309"/>
    </location>
</feature>
<feature type="transmembrane region" description="Helical" evidence="2">
    <location>
        <begin position="224"/>
        <end position="248"/>
    </location>
</feature>
<reference evidence="3 4" key="1">
    <citation type="submission" date="2016-11" db="EMBL/GenBank/DDBJ databases">
        <title>Description of two novel members of the family Erysipelotrichaceae: Ileibacterium lipovorans gen. nov., sp. nov. and Dubosiella newyorkensis, gen. nov., sp. nov.</title>
        <authorList>
            <person name="Cox L.M."/>
            <person name="Sohn J."/>
            <person name="Tyrrell K.L."/>
            <person name="Citron D.M."/>
            <person name="Lawson P.A."/>
            <person name="Patel N.B."/>
            <person name="Iizumi T."/>
            <person name="Perez-Perez G.I."/>
            <person name="Goldstein E.J."/>
            <person name="Blaser M.J."/>
        </authorList>
    </citation>
    <scope>NUCLEOTIDE SEQUENCE [LARGE SCALE GENOMIC DNA]</scope>
    <source>
        <strain evidence="3 4">NYU-BL-A4</strain>
    </source>
</reference>
<name>A0A1U7NMW8_9FIRM</name>
<dbReference type="PANTHER" id="PTHR36838">
    <property type="entry name" value="AUXIN EFFLUX CARRIER FAMILY PROTEIN"/>
    <property type="match status" value="1"/>
</dbReference>
<sequence length="310" mass="35150">MNALNTLLPVFFMMGLGLISNQKQWITSQAKDAIKGMVFHLLFPILIFNILFTTSLPSGSIWIVLYMLLAFLICFGIGKLVTPWISQSYARVIPFLLTTCEGGNLALPLFMTIAAPQFQTYPVLFDMAGTVVVFMVIPVLVEKVKHGQVSWKETLCKILKNPFILAVIFGLLMNVCGLHLVLEKSSWLSLYNNLIDMATKPIVSIILFTIGYEMNITKETLVPILKLFSIRIILYLLIIAGFFLLFPYRMEEKAFCMAVLLYFMCPTSFALPMQLGPICTKKEQEFMSTFISIFMFITMIVYTCLVLFLV</sequence>
<evidence type="ECO:0000313" key="3">
    <source>
        <dbReference type="EMBL" id="OLU46632.1"/>
    </source>
</evidence>
<dbReference type="OrthoDB" id="2217305at2"/>
<dbReference type="RefSeq" id="WP_076341281.1">
    <property type="nucleotide sequence ID" value="NZ_CAPDDE010000022.1"/>
</dbReference>
<gene>
    <name evidence="3" type="ORF">BO225_05545</name>
</gene>
<dbReference type="STRING" id="1862672.BO225_05545"/>
<keyword evidence="4" id="KW-1185">Reference proteome</keyword>
<dbReference type="GeneID" id="78275409"/>
<keyword evidence="2" id="KW-1133">Transmembrane helix</keyword>
<feature type="transmembrane region" description="Helical" evidence="2">
    <location>
        <begin position="93"/>
        <end position="115"/>
    </location>
</feature>